<keyword evidence="2" id="KW-1185">Reference proteome</keyword>
<sequence length="62" mass="6894">MKNPIIWRAKMTRPPVTCRAALGAALLGNRFDSLVVISRSHSIHLWKHTGPVAAYAKEDLIN</sequence>
<gene>
    <name evidence="1" type="ORF">EYF80_017533</name>
</gene>
<dbReference type="AlphaFoldDB" id="A0A4Z2I2E4"/>
<reference evidence="1 2" key="1">
    <citation type="submission" date="2019-03" db="EMBL/GenBank/DDBJ databases">
        <title>First draft genome of Liparis tanakae, snailfish: a comprehensive survey of snailfish specific genes.</title>
        <authorList>
            <person name="Kim W."/>
            <person name="Song I."/>
            <person name="Jeong J.-H."/>
            <person name="Kim D."/>
            <person name="Kim S."/>
            <person name="Ryu S."/>
            <person name="Song J.Y."/>
            <person name="Lee S.K."/>
        </authorList>
    </citation>
    <scope>NUCLEOTIDE SEQUENCE [LARGE SCALE GENOMIC DNA]</scope>
    <source>
        <tissue evidence="1">Muscle</tissue>
    </source>
</reference>
<evidence type="ECO:0000313" key="1">
    <source>
        <dbReference type="EMBL" id="TNN72249.1"/>
    </source>
</evidence>
<protein>
    <submittedName>
        <fullName evidence="1">Uncharacterized protein</fullName>
    </submittedName>
</protein>
<dbReference type="Proteomes" id="UP000314294">
    <property type="component" value="Unassembled WGS sequence"/>
</dbReference>
<name>A0A4Z2I2E4_9TELE</name>
<accession>A0A4Z2I2E4</accession>
<evidence type="ECO:0000313" key="2">
    <source>
        <dbReference type="Proteomes" id="UP000314294"/>
    </source>
</evidence>
<dbReference type="EMBL" id="SRLO01000140">
    <property type="protein sequence ID" value="TNN72249.1"/>
    <property type="molecule type" value="Genomic_DNA"/>
</dbReference>
<proteinExistence type="predicted"/>
<organism evidence="1 2">
    <name type="scientific">Liparis tanakae</name>
    <name type="common">Tanaka's snailfish</name>
    <dbReference type="NCBI Taxonomy" id="230148"/>
    <lineage>
        <taxon>Eukaryota</taxon>
        <taxon>Metazoa</taxon>
        <taxon>Chordata</taxon>
        <taxon>Craniata</taxon>
        <taxon>Vertebrata</taxon>
        <taxon>Euteleostomi</taxon>
        <taxon>Actinopterygii</taxon>
        <taxon>Neopterygii</taxon>
        <taxon>Teleostei</taxon>
        <taxon>Neoteleostei</taxon>
        <taxon>Acanthomorphata</taxon>
        <taxon>Eupercaria</taxon>
        <taxon>Perciformes</taxon>
        <taxon>Cottioidei</taxon>
        <taxon>Cottales</taxon>
        <taxon>Liparidae</taxon>
        <taxon>Liparis</taxon>
    </lineage>
</organism>
<comment type="caution">
    <text evidence="1">The sequence shown here is derived from an EMBL/GenBank/DDBJ whole genome shotgun (WGS) entry which is preliminary data.</text>
</comment>